<sequence>MALVREARVSDVLRIVDMVEELRTAVAGPIPVDRPWTARTVAGLIASPDGIVLVSDGGFIAGSLQPTIINPRPIAMEHGWFARDRTGLALLRAFEAWAQDRGAALIQLSTGPTGLDLSRLGYRIAEKAWVK</sequence>
<protein>
    <submittedName>
        <fullName evidence="1">Uncharacterized protein</fullName>
    </submittedName>
</protein>
<keyword evidence="2" id="KW-1185">Reference proteome</keyword>
<accession>A0AAD3RSY4</accession>
<dbReference type="AlphaFoldDB" id="A0AAD3RSY4"/>
<dbReference type="SUPFAM" id="SSF55729">
    <property type="entry name" value="Acyl-CoA N-acyltransferases (Nat)"/>
    <property type="match status" value="1"/>
</dbReference>
<reference evidence="1" key="2">
    <citation type="submission" date="2023-01" db="EMBL/GenBank/DDBJ databases">
        <authorList>
            <person name="Sun Q."/>
            <person name="Evtushenko L."/>
        </authorList>
    </citation>
    <scope>NUCLEOTIDE SEQUENCE</scope>
    <source>
        <strain evidence="1">VKM B-2222</strain>
    </source>
</reference>
<dbReference type="Gene3D" id="3.40.630.30">
    <property type="match status" value="1"/>
</dbReference>
<proteinExistence type="predicted"/>
<name>A0AAD3RSY4_9RHOB</name>
<dbReference type="Proteomes" id="UP001143349">
    <property type="component" value="Unassembled WGS sequence"/>
</dbReference>
<gene>
    <name evidence="1" type="ORF">GCM10017635_08320</name>
</gene>
<evidence type="ECO:0000313" key="1">
    <source>
        <dbReference type="EMBL" id="GLK63362.1"/>
    </source>
</evidence>
<dbReference type="EMBL" id="BSFH01000016">
    <property type="protein sequence ID" value="GLK63362.1"/>
    <property type="molecule type" value="Genomic_DNA"/>
</dbReference>
<organism evidence="1 2">
    <name type="scientific">Paracoccus kondratievae</name>
    <dbReference type="NCBI Taxonomy" id="135740"/>
    <lineage>
        <taxon>Bacteria</taxon>
        <taxon>Pseudomonadati</taxon>
        <taxon>Pseudomonadota</taxon>
        <taxon>Alphaproteobacteria</taxon>
        <taxon>Rhodobacterales</taxon>
        <taxon>Paracoccaceae</taxon>
        <taxon>Paracoccus</taxon>
    </lineage>
</organism>
<reference evidence="1" key="1">
    <citation type="journal article" date="2014" name="Int. J. Syst. Evol. Microbiol.">
        <title>Complete genome sequence of Corynebacterium casei LMG S-19264T (=DSM 44701T), isolated from a smear-ripened cheese.</title>
        <authorList>
            <consortium name="US DOE Joint Genome Institute (JGI-PGF)"/>
            <person name="Walter F."/>
            <person name="Albersmeier A."/>
            <person name="Kalinowski J."/>
            <person name="Ruckert C."/>
        </authorList>
    </citation>
    <scope>NUCLEOTIDE SEQUENCE</scope>
    <source>
        <strain evidence="1">VKM B-2222</strain>
    </source>
</reference>
<dbReference type="RefSeq" id="WP_271179254.1">
    <property type="nucleotide sequence ID" value="NZ_BSFH01000016.1"/>
</dbReference>
<evidence type="ECO:0000313" key="2">
    <source>
        <dbReference type="Proteomes" id="UP001143349"/>
    </source>
</evidence>
<dbReference type="InterPro" id="IPR016181">
    <property type="entry name" value="Acyl_CoA_acyltransferase"/>
</dbReference>
<comment type="caution">
    <text evidence="1">The sequence shown here is derived from an EMBL/GenBank/DDBJ whole genome shotgun (WGS) entry which is preliminary data.</text>
</comment>